<dbReference type="AlphaFoldDB" id="A0A8R1WXV8"/>
<dbReference type="GeneID" id="103307714"/>
<dbReference type="EnsemblMetazoa" id="XM_008179953.1">
    <property type="protein sequence ID" value="XP_008178175.1"/>
    <property type="gene ID" value="LOC103307714"/>
</dbReference>
<dbReference type="Gene3D" id="3.60.10.10">
    <property type="entry name" value="Endonuclease/exonuclease/phosphatase"/>
    <property type="match status" value="1"/>
</dbReference>
<proteinExistence type="predicted"/>
<reference evidence="1" key="2">
    <citation type="submission" date="2022-06" db="UniProtKB">
        <authorList>
            <consortium name="EnsemblMetazoa"/>
        </authorList>
    </citation>
    <scope>IDENTIFICATION</scope>
</reference>
<dbReference type="KEGG" id="api:103307714"/>
<dbReference type="InterPro" id="IPR036691">
    <property type="entry name" value="Endo/exonu/phosph_ase_sf"/>
</dbReference>
<dbReference type="OrthoDB" id="6626955at2759"/>
<dbReference type="SUPFAM" id="SSF56219">
    <property type="entry name" value="DNase I-like"/>
    <property type="match status" value="1"/>
</dbReference>
<accession>A0A8R1WXV8</accession>
<evidence type="ECO:0008006" key="3">
    <source>
        <dbReference type="Google" id="ProtNLM"/>
    </source>
</evidence>
<evidence type="ECO:0000313" key="1">
    <source>
        <dbReference type="EnsemblMetazoa" id="XP_008178175.1"/>
    </source>
</evidence>
<evidence type="ECO:0000313" key="2">
    <source>
        <dbReference type="Proteomes" id="UP000007819"/>
    </source>
</evidence>
<protein>
    <recommendedName>
        <fullName evidence="3">Craniofacial development protein 2-like</fullName>
    </recommendedName>
</protein>
<name>A0A8R1WXV8_ACYPI</name>
<keyword evidence="2" id="KW-1185">Reference proteome</keyword>
<dbReference type="Proteomes" id="UP000007819">
    <property type="component" value="Chromosome X"/>
</dbReference>
<dbReference type="RefSeq" id="XP_008178175.1">
    <property type="nucleotide sequence ID" value="XM_008179953.1"/>
</dbReference>
<sequence>MFYSGTKNQKHEHGVGFIVKNSMVNSVKKIEPISDKNCYLQISGKILDVVFINCYAPTESAENNTKDDFYDSLERTFDKLPRNCITIIVGDLNVEVCREEVFQRTAEKESLHLESNSNRIRLISFAASKDL</sequence>
<reference evidence="2" key="1">
    <citation type="submission" date="2010-06" db="EMBL/GenBank/DDBJ databases">
        <authorList>
            <person name="Jiang H."/>
            <person name="Abraham K."/>
            <person name="Ali S."/>
            <person name="Alsbrooks S.L."/>
            <person name="Anim B.N."/>
            <person name="Anosike U.S."/>
            <person name="Attaway T."/>
            <person name="Bandaranaike D.P."/>
            <person name="Battles P.K."/>
            <person name="Bell S.N."/>
            <person name="Bell A.V."/>
            <person name="Beltran B."/>
            <person name="Bickham C."/>
            <person name="Bustamante Y."/>
            <person name="Caleb T."/>
            <person name="Canada A."/>
            <person name="Cardenas V."/>
            <person name="Carter K."/>
            <person name="Chacko J."/>
            <person name="Chandrabose M.N."/>
            <person name="Chavez D."/>
            <person name="Chavez A."/>
            <person name="Chen L."/>
            <person name="Chu H.-S."/>
            <person name="Claassen K.J."/>
            <person name="Cockrell R."/>
            <person name="Collins M."/>
            <person name="Cooper J.A."/>
            <person name="Cree A."/>
            <person name="Curry S.M."/>
            <person name="Da Y."/>
            <person name="Dao M.D."/>
            <person name="Das B."/>
            <person name="Davila M.-L."/>
            <person name="Davy-Carroll L."/>
            <person name="Denson S."/>
            <person name="Dinh H."/>
            <person name="Ebong V.E."/>
            <person name="Edwards J.R."/>
            <person name="Egan A."/>
            <person name="El-Daye J."/>
            <person name="Escobedo L."/>
            <person name="Fernandez S."/>
            <person name="Fernando P.R."/>
            <person name="Flagg N."/>
            <person name="Forbes L.D."/>
            <person name="Fowler R.G."/>
            <person name="Fu Q."/>
            <person name="Gabisi R.A."/>
            <person name="Ganer J."/>
            <person name="Garbino Pronczuk A."/>
            <person name="Garcia R.M."/>
            <person name="Garner T."/>
            <person name="Garrett T.E."/>
            <person name="Gonzalez D.A."/>
            <person name="Hamid H."/>
            <person name="Hawkins E.S."/>
            <person name="Hirani K."/>
            <person name="Hogues M.E."/>
            <person name="Hollins B."/>
            <person name="Hsiao C.-H."/>
            <person name="Jabil R."/>
            <person name="James M.L."/>
            <person name="Jhangiani S.N."/>
            <person name="Johnson B."/>
            <person name="Johnson Q."/>
            <person name="Joshi V."/>
            <person name="Kalu J.B."/>
            <person name="Kam C."/>
            <person name="Kashfia A."/>
            <person name="Keebler J."/>
            <person name="Kisamo H."/>
            <person name="Kovar C.L."/>
            <person name="Lago L.A."/>
            <person name="Lai C.-Y."/>
            <person name="Laidlaw J."/>
            <person name="Lara F."/>
            <person name="Le T.-K."/>
            <person name="Lee S.L."/>
            <person name="Legall F.H."/>
            <person name="Lemon S.J."/>
            <person name="Lewis L.R."/>
            <person name="Li B."/>
            <person name="Liu Y."/>
            <person name="Liu Y.-S."/>
            <person name="Lopez J."/>
            <person name="Lozado R.J."/>
            <person name="Lu J."/>
            <person name="Madu R.C."/>
            <person name="Maheshwari M."/>
            <person name="Maheshwari R."/>
            <person name="Malloy K."/>
            <person name="Martinez E."/>
            <person name="Mathew T."/>
            <person name="Mercado I.C."/>
            <person name="Mercado C."/>
            <person name="Meyer B."/>
            <person name="Montgomery K."/>
            <person name="Morgan M.B."/>
            <person name="Munidasa M."/>
            <person name="Nazareth L.V."/>
            <person name="Nelson J."/>
            <person name="Ng B.M."/>
            <person name="Nguyen N.B."/>
            <person name="Nguyen P.Q."/>
            <person name="Nguyen T."/>
            <person name="Obregon M."/>
            <person name="Okwuonu G.O."/>
            <person name="Onwere C.G."/>
            <person name="Orozco G."/>
            <person name="Parra A."/>
            <person name="Patel S."/>
            <person name="Patil S."/>
            <person name="Perez A."/>
            <person name="Perez Y."/>
            <person name="Pham C."/>
            <person name="Primus E.L."/>
            <person name="Pu L.-L."/>
            <person name="Puazo M."/>
            <person name="Qin X."/>
            <person name="Quiroz J.B."/>
            <person name="Reese J."/>
            <person name="Richards S."/>
            <person name="Rives C.M."/>
            <person name="Robberts R."/>
            <person name="Ruiz S.J."/>
            <person name="Ruiz M.J."/>
            <person name="Santibanez J."/>
            <person name="Schneider B.W."/>
            <person name="Sisson I."/>
            <person name="Smith M."/>
            <person name="Sodergren E."/>
            <person name="Song X.-Z."/>
            <person name="Song B.B."/>
            <person name="Summersgill H."/>
            <person name="Thelus R."/>
            <person name="Thornton R.D."/>
            <person name="Trejos Z.Y."/>
            <person name="Usmani K."/>
            <person name="Vattathil S."/>
            <person name="Villasana D."/>
            <person name="Walker D.L."/>
            <person name="Wang S."/>
            <person name="Wang K."/>
            <person name="White C.S."/>
            <person name="Williams A.C."/>
            <person name="Williamson J."/>
            <person name="Wilson K."/>
            <person name="Woghiren I.O."/>
            <person name="Woodworth J.R."/>
            <person name="Worley K.C."/>
            <person name="Wright R.A."/>
            <person name="Wu W."/>
            <person name="Young L."/>
            <person name="Zhang L."/>
            <person name="Zhang J."/>
            <person name="Zhu Y."/>
            <person name="Muzny D.M."/>
            <person name="Weinstock G."/>
            <person name="Gibbs R.A."/>
        </authorList>
    </citation>
    <scope>NUCLEOTIDE SEQUENCE [LARGE SCALE GENOMIC DNA]</scope>
    <source>
        <strain evidence="2">LSR1</strain>
    </source>
</reference>
<organism evidence="1 2">
    <name type="scientific">Acyrthosiphon pisum</name>
    <name type="common">Pea aphid</name>
    <dbReference type="NCBI Taxonomy" id="7029"/>
    <lineage>
        <taxon>Eukaryota</taxon>
        <taxon>Metazoa</taxon>
        <taxon>Ecdysozoa</taxon>
        <taxon>Arthropoda</taxon>
        <taxon>Hexapoda</taxon>
        <taxon>Insecta</taxon>
        <taxon>Pterygota</taxon>
        <taxon>Neoptera</taxon>
        <taxon>Paraneoptera</taxon>
        <taxon>Hemiptera</taxon>
        <taxon>Sternorrhyncha</taxon>
        <taxon>Aphidomorpha</taxon>
        <taxon>Aphidoidea</taxon>
        <taxon>Aphididae</taxon>
        <taxon>Macrosiphini</taxon>
        <taxon>Acyrthosiphon</taxon>
    </lineage>
</organism>